<dbReference type="Gene3D" id="2.40.128.130">
    <property type="entry name" value="Autotransporter beta-domain"/>
    <property type="match status" value="1"/>
</dbReference>
<protein>
    <submittedName>
        <fullName evidence="4">Autotransporter domain-containing protein</fullName>
    </submittedName>
</protein>
<dbReference type="Pfam" id="PF03797">
    <property type="entry name" value="Autotransporter"/>
    <property type="match status" value="1"/>
</dbReference>
<accession>A0ABR7UID7</accession>
<keyword evidence="2" id="KW-0732">Signal</keyword>
<evidence type="ECO:0000256" key="1">
    <source>
        <dbReference type="SAM" id="MobiDB-lite"/>
    </source>
</evidence>
<dbReference type="RefSeq" id="WP_188107011.1">
    <property type="nucleotide sequence ID" value="NZ_JAANIH010000068.1"/>
</dbReference>
<proteinExistence type="predicted"/>
<evidence type="ECO:0000313" key="5">
    <source>
        <dbReference type="Proteomes" id="UP000639516"/>
    </source>
</evidence>
<dbReference type="InterPro" id="IPR014756">
    <property type="entry name" value="Ig_E-set"/>
</dbReference>
<name>A0ABR7UID7_9BRAD</name>
<dbReference type="Gene3D" id="2.60.40.10">
    <property type="entry name" value="Immunoglobulins"/>
    <property type="match status" value="1"/>
</dbReference>
<dbReference type="InterPro" id="IPR013783">
    <property type="entry name" value="Ig-like_fold"/>
</dbReference>
<feature type="domain" description="Autotransporter" evidence="3">
    <location>
        <begin position="320"/>
        <end position="596"/>
    </location>
</feature>
<feature type="chain" id="PRO_5046029346" evidence="2">
    <location>
        <begin position="36"/>
        <end position="596"/>
    </location>
</feature>
<dbReference type="CDD" id="cd00102">
    <property type="entry name" value="IPT"/>
    <property type="match status" value="1"/>
</dbReference>
<sequence>MRTRLANFNRVTLAVFRVLVLLALAQTAGIGSALAATTCADINGGAFNVGGADNQSSTLSLTAGDVITLNYTFIVDTTFFYGIELGVGGHYADGSSRVSGTLRITVATTGTQTLNWHSLSEGMPSQIDVTVVCTAAVIPGPVVTSANPASGPVAGQQTTIVTGQNLTGATSVKFGGVNVLGFTVLSATQISVITPPHAAGAVDVTVTTPLGTGTGTAIYRYAAMPDPTTDPTVKAMVDFQVHTVQVMGQQQIDNVQDRLTELHNDDVPLVSNRAAFAQIPAPQRHYGLPADASANAGASSDAALPAAKPRDAQAAPEAFGSDSSLRYWTAGSLQFGRDTTYADAKYNVSSTGMTAGVDTHLTRNLKAGVAIGFGIDHATIGSNGSRIDASVWSTQAYASYRVAPLWFIDGVVGYAGGRLANYRYDGTALAFGSGERGAGDLFGSLAVNHEIKLDRWKITPYARFDLQWIRLDGYAETGAGIYNLTFNQASAVDLASMLGTKFSHSTDTAAGTLKSSVELAYRHSFNGGYTQFVAYSLDPATPYSLFGLAEKRDQALIGLGLELQVNKSLSLSARFDELIANQARSERGRAQVKFGF</sequence>
<dbReference type="EMBL" id="JAATTO010000084">
    <property type="protein sequence ID" value="MBC9983873.1"/>
    <property type="molecule type" value="Genomic_DNA"/>
</dbReference>
<comment type="caution">
    <text evidence="4">The sequence shown here is derived from an EMBL/GenBank/DDBJ whole genome shotgun (WGS) entry which is preliminary data.</text>
</comment>
<evidence type="ECO:0000256" key="2">
    <source>
        <dbReference type="SAM" id="SignalP"/>
    </source>
</evidence>
<dbReference type="InterPro" id="IPR002909">
    <property type="entry name" value="IPT_dom"/>
</dbReference>
<dbReference type="InterPro" id="IPR036709">
    <property type="entry name" value="Autotransporte_beta_dom_sf"/>
</dbReference>
<dbReference type="SUPFAM" id="SSF81296">
    <property type="entry name" value="E set domains"/>
    <property type="match status" value="1"/>
</dbReference>
<dbReference type="Pfam" id="PF01833">
    <property type="entry name" value="TIG"/>
    <property type="match status" value="1"/>
</dbReference>
<organism evidence="4 5">
    <name type="scientific">Bradyrhizobium campsiandrae</name>
    <dbReference type="NCBI Taxonomy" id="1729892"/>
    <lineage>
        <taxon>Bacteria</taxon>
        <taxon>Pseudomonadati</taxon>
        <taxon>Pseudomonadota</taxon>
        <taxon>Alphaproteobacteria</taxon>
        <taxon>Hyphomicrobiales</taxon>
        <taxon>Nitrobacteraceae</taxon>
        <taxon>Bradyrhizobium</taxon>
    </lineage>
</organism>
<evidence type="ECO:0000259" key="3">
    <source>
        <dbReference type="PROSITE" id="PS51208"/>
    </source>
</evidence>
<dbReference type="Proteomes" id="UP000639516">
    <property type="component" value="Unassembled WGS sequence"/>
</dbReference>
<feature type="signal peptide" evidence="2">
    <location>
        <begin position="1"/>
        <end position="35"/>
    </location>
</feature>
<reference evidence="4 5" key="1">
    <citation type="journal article" date="2020" name="Arch. Microbiol.">
        <title>Bradyrhizobium campsiandrae sp. nov., a nitrogen-fixing bacterial strain isolated from a native leguminous tree from the Amazon adapted to flooded conditions.</title>
        <authorList>
            <person name="Cabral Michel D."/>
            <person name="Martins da Costa E."/>
            <person name="Azarias Guimaraes A."/>
            <person name="Soares de Carvalho T."/>
            <person name="Santos de Castro Caputo P."/>
            <person name="Willems A."/>
            <person name="de Souza Moreira F.M."/>
        </authorList>
    </citation>
    <scope>NUCLEOTIDE SEQUENCE [LARGE SCALE GENOMIC DNA]</scope>
    <source>
        <strain evidence="5">INPA 384B</strain>
    </source>
</reference>
<gene>
    <name evidence="4" type="ORF">HA482_37420</name>
</gene>
<feature type="region of interest" description="Disordered" evidence="1">
    <location>
        <begin position="299"/>
        <end position="318"/>
    </location>
</feature>
<dbReference type="SMART" id="SM00429">
    <property type="entry name" value="IPT"/>
    <property type="match status" value="1"/>
</dbReference>
<dbReference type="InterPro" id="IPR005546">
    <property type="entry name" value="Autotransporte_beta"/>
</dbReference>
<dbReference type="PROSITE" id="PS51208">
    <property type="entry name" value="AUTOTRANSPORTER"/>
    <property type="match status" value="1"/>
</dbReference>
<keyword evidence="5" id="KW-1185">Reference proteome</keyword>
<dbReference type="SMART" id="SM00869">
    <property type="entry name" value="Autotransporter"/>
    <property type="match status" value="1"/>
</dbReference>
<evidence type="ECO:0000313" key="4">
    <source>
        <dbReference type="EMBL" id="MBC9983873.1"/>
    </source>
</evidence>
<dbReference type="SUPFAM" id="SSF103515">
    <property type="entry name" value="Autotransporter"/>
    <property type="match status" value="1"/>
</dbReference>